<reference evidence="3 4" key="1">
    <citation type="journal article" date="2021" name="PeerJ">
        <title>Analysis of 44 Vibrio anguillarum genomes reveals high genetic diversity.</title>
        <authorList>
            <person name="Hansen M.J."/>
            <person name="Dalsgaard I."/>
        </authorList>
    </citation>
    <scope>NUCLEOTIDE SEQUENCE [LARGE SCALE GENOMIC DNA]</scope>
    <source>
        <strain evidence="2 4">040915-1/1B</strain>
        <strain evidence="1 3">17-16730-2A</strain>
    </source>
</reference>
<comment type="caution">
    <text evidence="1">The sequence shown here is derived from an EMBL/GenBank/DDBJ whole genome shotgun (WGS) entry which is preliminary data.</text>
</comment>
<protein>
    <submittedName>
        <fullName evidence="1">Uncharacterized protein</fullName>
    </submittedName>
</protein>
<dbReference type="AlphaFoldDB" id="A0A3M7LKN5"/>
<dbReference type="Proteomes" id="UP000726136">
    <property type="component" value="Unassembled WGS sequence"/>
</dbReference>
<organism evidence="1 3">
    <name type="scientific">Vibrio anguillarum</name>
    <name type="common">Listonella anguillarum</name>
    <dbReference type="NCBI Taxonomy" id="55601"/>
    <lineage>
        <taxon>Bacteria</taxon>
        <taxon>Pseudomonadati</taxon>
        <taxon>Pseudomonadota</taxon>
        <taxon>Gammaproteobacteria</taxon>
        <taxon>Vibrionales</taxon>
        <taxon>Vibrionaceae</taxon>
        <taxon>Vibrio</taxon>
    </lineage>
</organism>
<dbReference type="EMBL" id="RDOM01000094">
    <property type="protein sequence ID" value="MBF4274111.1"/>
    <property type="molecule type" value="Genomic_DNA"/>
</dbReference>
<evidence type="ECO:0000313" key="2">
    <source>
        <dbReference type="EMBL" id="MBF4375584.1"/>
    </source>
</evidence>
<gene>
    <name evidence="1" type="ORF">EAY07_19235</name>
    <name evidence="2" type="ORF">EAY46_21515</name>
</gene>
<sequence>MAKMTELLIRLSKLELDLMVYNALRPLQDGFDQEDPEVEPEFFDEALYLGVAIGEADWGIDFSGKRMIINDIMSNIRKLDSEAYSFFLDGYNWAVGERCSDDEE</sequence>
<dbReference type="RefSeq" id="WP_011154665.1">
    <property type="nucleotide sequence ID" value="NZ_CP016256.1"/>
</dbReference>
<dbReference type="EMBL" id="RDPI01000217">
    <property type="protein sequence ID" value="MBF4375584.1"/>
    <property type="molecule type" value="Genomic_DNA"/>
</dbReference>
<proteinExistence type="predicted"/>
<evidence type="ECO:0000313" key="3">
    <source>
        <dbReference type="Proteomes" id="UP000722957"/>
    </source>
</evidence>
<dbReference type="KEGG" id="vau:VANGNB10_67p003"/>
<name>A0A3M7LKN5_VIBAN</name>
<accession>A0A3M7LKN5</accession>
<keyword evidence="4" id="KW-1185">Reference proteome</keyword>
<dbReference type="Proteomes" id="UP000722957">
    <property type="component" value="Unassembled WGS sequence"/>
</dbReference>
<evidence type="ECO:0000313" key="4">
    <source>
        <dbReference type="Proteomes" id="UP000726136"/>
    </source>
</evidence>
<evidence type="ECO:0000313" key="1">
    <source>
        <dbReference type="EMBL" id="MBF4274111.1"/>
    </source>
</evidence>